<gene>
    <name evidence="1" type="ORF">J2W83_003094</name>
</gene>
<dbReference type="Proteomes" id="UP001259587">
    <property type="component" value="Unassembled WGS sequence"/>
</dbReference>
<dbReference type="EMBL" id="JAVDTH010000017">
    <property type="protein sequence ID" value="MDR6713486.1"/>
    <property type="molecule type" value="Genomic_DNA"/>
</dbReference>
<keyword evidence="2" id="KW-1185">Reference proteome</keyword>
<protein>
    <submittedName>
        <fullName evidence="1">Uncharacterized protein</fullName>
    </submittedName>
</protein>
<reference evidence="1" key="1">
    <citation type="submission" date="2023-07" db="EMBL/GenBank/DDBJ databases">
        <title>Sorghum-associated microbial communities from plants grown in Nebraska, USA.</title>
        <authorList>
            <person name="Schachtman D."/>
        </authorList>
    </citation>
    <scope>NUCLEOTIDE SEQUENCE</scope>
    <source>
        <strain evidence="1">BE56</strain>
    </source>
</reference>
<proteinExistence type="predicted"/>
<name>A0ACC6K4Y7_9PSED</name>
<organism evidence="1 2">
    <name type="scientific">Pseudomonas hunanensis</name>
    <dbReference type="NCBI Taxonomy" id="1247546"/>
    <lineage>
        <taxon>Bacteria</taxon>
        <taxon>Pseudomonadati</taxon>
        <taxon>Pseudomonadota</taxon>
        <taxon>Gammaproteobacteria</taxon>
        <taxon>Pseudomonadales</taxon>
        <taxon>Pseudomonadaceae</taxon>
        <taxon>Pseudomonas</taxon>
    </lineage>
</organism>
<sequence>MNESLSPTTNDFLDSLAKLGGAIVGLSLFAYVAGYVKALAMYGAIGASWVVEFLSAHDILRMGSYSLIMVAVVLLGGAYIFYTQGWVRLKILSFWLAGVTLSFFMFHPVEMGRRDWFVNYEWAGLIVAVCFVTSGCLLSYAGFLYVALGFSRRMIFSVLIGGLIALYIIPTYLGRAWAHGVLTEQIAMPKTSGDKGGCYLLGSVNSKYLIGCLSGGKVVTLKMVEVDKDISFGGL</sequence>
<evidence type="ECO:0000313" key="2">
    <source>
        <dbReference type="Proteomes" id="UP001259587"/>
    </source>
</evidence>
<evidence type="ECO:0000313" key="1">
    <source>
        <dbReference type="EMBL" id="MDR6713486.1"/>
    </source>
</evidence>
<accession>A0ACC6K4Y7</accession>
<comment type="caution">
    <text evidence="1">The sequence shown here is derived from an EMBL/GenBank/DDBJ whole genome shotgun (WGS) entry which is preliminary data.</text>
</comment>